<keyword evidence="2" id="KW-1185">Reference proteome</keyword>
<gene>
    <name evidence="1" type="ORF">SAMN05421837_111246</name>
</gene>
<evidence type="ECO:0008006" key="3">
    <source>
        <dbReference type="Google" id="ProtNLM"/>
    </source>
</evidence>
<dbReference type="EMBL" id="FNUJ01000011">
    <property type="protein sequence ID" value="SEF36825.1"/>
    <property type="molecule type" value="Genomic_DNA"/>
</dbReference>
<sequence>MTSLSAPVPPVPVDVPLGSVAWLRASVSRFSNGPDHTRRRALGVSLLAEVDPEVLRRKAFETAGDAREVVVGVLAAELGLPVVPSDVVAVAAVYHPHVPSSAAAEAALSRLVTACGGTADELAAARISLLIQACEATAGLIGKAIPLVRAGKRPEEAVAEVLRADPPVSHTRRRVRGEDVLVPLAGTPFGAGPRECPGPAHAIALATGVLAATRG</sequence>
<dbReference type="InterPro" id="IPR036396">
    <property type="entry name" value="Cyt_P450_sf"/>
</dbReference>
<protein>
    <recommendedName>
        <fullName evidence="3">Cytochrome P450</fullName>
    </recommendedName>
</protein>
<dbReference type="GO" id="GO:0016705">
    <property type="term" value="F:oxidoreductase activity, acting on paired donors, with incorporation or reduction of molecular oxygen"/>
    <property type="evidence" value="ECO:0007669"/>
    <property type="project" value="InterPro"/>
</dbReference>
<dbReference type="PROSITE" id="PS00086">
    <property type="entry name" value="CYTOCHROME_P450"/>
    <property type="match status" value="1"/>
</dbReference>
<dbReference type="InterPro" id="IPR017972">
    <property type="entry name" value="Cyt_P450_CS"/>
</dbReference>
<reference evidence="2" key="1">
    <citation type="submission" date="2016-10" db="EMBL/GenBank/DDBJ databases">
        <authorList>
            <person name="Varghese N."/>
            <person name="Submissions S."/>
        </authorList>
    </citation>
    <scope>NUCLEOTIDE SEQUENCE [LARGE SCALE GENOMIC DNA]</scope>
    <source>
        <strain evidence="2">DSM 44654</strain>
    </source>
</reference>
<evidence type="ECO:0000313" key="1">
    <source>
        <dbReference type="EMBL" id="SEF36825.1"/>
    </source>
</evidence>
<dbReference type="Proteomes" id="UP000198878">
    <property type="component" value="Unassembled WGS sequence"/>
</dbReference>
<dbReference type="GO" id="GO:0005506">
    <property type="term" value="F:iron ion binding"/>
    <property type="evidence" value="ECO:0007669"/>
    <property type="project" value="InterPro"/>
</dbReference>
<evidence type="ECO:0000313" key="2">
    <source>
        <dbReference type="Proteomes" id="UP000198878"/>
    </source>
</evidence>
<name>A0A1H5RES8_9PSEU</name>
<dbReference type="SUPFAM" id="SSF48264">
    <property type="entry name" value="Cytochrome P450"/>
    <property type="match status" value="1"/>
</dbReference>
<accession>A0A1H5RES8</accession>
<dbReference type="OrthoDB" id="5006855at2"/>
<organism evidence="1 2">
    <name type="scientific">Amycolatopsis pretoriensis</name>
    <dbReference type="NCBI Taxonomy" id="218821"/>
    <lineage>
        <taxon>Bacteria</taxon>
        <taxon>Bacillati</taxon>
        <taxon>Actinomycetota</taxon>
        <taxon>Actinomycetes</taxon>
        <taxon>Pseudonocardiales</taxon>
        <taxon>Pseudonocardiaceae</taxon>
        <taxon>Amycolatopsis</taxon>
    </lineage>
</organism>
<dbReference type="GO" id="GO:0020037">
    <property type="term" value="F:heme binding"/>
    <property type="evidence" value="ECO:0007669"/>
    <property type="project" value="InterPro"/>
</dbReference>
<dbReference type="STRING" id="218821.SAMN05421837_111246"/>
<dbReference type="GO" id="GO:0004497">
    <property type="term" value="F:monooxygenase activity"/>
    <property type="evidence" value="ECO:0007669"/>
    <property type="project" value="InterPro"/>
</dbReference>
<proteinExistence type="predicted"/>
<dbReference type="RefSeq" id="WP_143051093.1">
    <property type="nucleotide sequence ID" value="NZ_FNUJ01000011.1"/>
</dbReference>
<dbReference type="AlphaFoldDB" id="A0A1H5RES8"/>